<keyword evidence="4" id="KW-1185">Reference proteome</keyword>
<reference evidence="3 4" key="1">
    <citation type="journal article" date="2023" name="Commun. Biol.">
        <title>Genome analysis of Parmales, the sister group of diatoms, reveals the evolutionary specialization of diatoms from phago-mixotrophs to photoautotrophs.</title>
        <authorList>
            <person name="Ban H."/>
            <person name="Sato S."/>
            <person name="Yoshikawa S."/>
            <person name="Yamada K."/>
            <person name="Nakamura Y."/>
            <person name="Ichinomiya M."/>
            <person name="Sato N."/>
            <person name="Blanc-Mathieu R."/>
            <person name="Endo H."/>
            <person name="Kuwata A."/>
            <person name="Ogata H."/>
        </authorList>
    </citation>
    <scope>NUCLEOTIDE SEQUENCE [LARGE SCALE GENOMIC DNA]</scope>
</reference>
<feature type="coiled-coil region" evidence="1">
    <location>
        <begin position="639"/>
        <end position="666"/>
    </location>
</feature>
<dbReference type="Gene3D" id="3.30.450.40">
    <property type="match status" value="1"/>
</dbReference>
<feature type="compositionally biased region" description="Low complexity" evidence="2">
    <location>
        <begin position="28"/>
        <end position="40"/>
    </location>
</feature>
<protein>
    <submittedName>
        <fullName evidence="3">Uncharacterized protein</fullName>
    </submittedName>
</protein>
<dbReference type="EMBL" id="BRYB01000148">
    <property type="protein sequence ID" value="GMI24047.1"/>
    <property type="molecule type" value="Genomic_DNA"/>
</dbReference>
<keyword evidence="1" id="KW-0175">Coiled coil</keyword>
<evidence type="ECO:0000256" key="2">
    <source>
        <dbReference type="SAM" id="MobiDB-lite"/>
    </source>
</evidence>
<comment type="caution">
    <text evidence="3">The sequence shown here is derived from an EMBL/GenBank/DDBJ whole genome shotgun (WGS) entry which is preliminary data.</text>
</comment>
<feature type="compositionally biased region" description="Low complexity" evidence="2">
    <location>
        <begin position="60"/>
        <end position="72"/>
    </location>
</feature>
<feature type="compositionally biased region" description="Low complexity" evidence="2">
    <location>
        <begin position="253"/>
        <end position="273"/>
    </location>
</feature>
<evidence type="ECO:0000313" key="4">
    <source>
        <dbReference type="Proteomes" id="UP001165060"/>
    </source>
</evidence>
<accession>A0ABQ6MDC9</accession>
<gene>
    <name evidence="3" type="ORF">TeGR_g9902</name>
</gene>
<feature type="compositionally biased region" description="Basic and acidic residues" evidence="2">
    <location>
        <begin position="203"/>
        <end position="216"/>
    </location>
</feature>
<feature type="compositionally biased region" description="Low complexity" evidence="2">
    <location>
        <begin position="217"/>
        <end position="229"/>
    </location>
</feature>
<dbReference type="SUPFAM" id="SSF55781">
    <property type="entry name" value="GAF domain-like"/>
    <property type="match status" value="1"/>
</dbReference>
<dbReference type="InterPro" id="IPR029016">
    <property type="entry name" value="GAF-like_dom_sf"/>
</dbReference>
<name>A0ABQ6MDC9_9STRA</name>
<feature type="compositionally biased region" description="Pro residues" evidence="2">
    <location>
        <begin position="236"/>
        <end position="252"/>
    </location>
</feature>
<proteinExistence type="predicted"/>
<dbReference type="Proteomes" id="UP001165060">
    <property type="component" value="Unassembled WGS sequence"/>
</dbReference>
<feature type="coiled-coil region" evidence="1">
    <location>
        <begin position="505"/>
        <end position="532"/>
    </location>
</feature>
<sequence length="1418" mass="160022">MPSPPPPPSNSSHPPSSELDIIVASLNALDSSLQPASSLPPSAPAHEFMHRGQSKPKSRPAAPQAGASSSSPPQQPPHFDKNTPNPNKWRPTSHYPKKKPVTDRPATPKRRRSTQPQQDPFVDSFIENIANLVTSSSRDGAGDGRSEGETDEILRKISDSLSPDSPLRGTRGGDRKAEVMQKIMDAFTGGGAKRTPAPATPGRGREAQERSWEPRGGRAQSAPRARAPPTTVNPHHPYPPPFTSGAPPPPNTGTPAFPAAPAPRRSATPPRSAYHSGGRPVPDPYGSASPFSNPSTPFGMSGLDASSINPNSSADSMANLYHVMNIAFLLIEQERGQYLSVIEHTKTAALRGRVVAVSSIVSTFGRFCKSLYRWAFNSLARESRAHQRWLAENRAAAEARSGQDRRLQAAQRAIARMRNACLVRCLKGWVAFTGQEKRNRGLLEKFTRRFQLRAAHSAINQWREHARERKGLRGFLNRMVGGRATNLLSAGFRKWKESTVVGMEVDDMHRRYEEAAEKCRKLEEAMATLRADAQVQAVEAKNVKLRRTIFRMLGAALGTAFHVWVGNAAKWKTQQLVIEKAARRWTMGGLLRCMNKWRKTARERVWLRSIMKRMLGSKEQMMLAVGFRQLKTLCAYLKNEGVSIEMHDLSVRNRELEEELMKLKLKSSQSALAHVKRSIANMRSSSLRTTLDGWKRMVQEEKENKLKGVRFMTKLMRGLESRCFLKWHKWKEERAHTKRLVRRVFGRLVNGKVAAALESWASWVKEEQKNEFVIRKVGMRMLHGSLTRCLRQWVEFTRESVEEKRDEQRREVVLKRAVLRIKMATFMRCFGSWSEFAKQCRRERNLLQKFGARMKMKCVFTCLNMWRANVGRLVYQKKLCWKVMCRMANATLTAAWRAWMELVSELQRKEWQAQQMGAVGMAAAQERNRSRRDMARLGKEREESEEERRERVVKTALHRILHKSLSNAWAGWYGYLERRRRAKYLCGKVFGRMTGGLTAVGFLSWKQWLERDSWQRNVLGKFVAKMKNQRALKMFTLWGRWVAEEKRYRVVVGRFLYRIQNRFVMGVFTTWVGYKNERRWLRGLLNKMVGGREFKMMSGAWRAWGGVVRDMKMLEAIGGSGEEIARLKLALEARGAGADADARNRSRLTHFFSKLFDRDAEFWLNRRTLQYAWGKWTGFGRGGGRGGGGGGEGGPLEIADVERIDNYMVMFAHAFNNVHQISSLFAVAAVSVAHMLRGARGSLFLIDKRNSEVFTVSGAAVRRFGLGQGIVGHCARTGESVFGAMFHDPRFDEDVDGMCISLDYFSSTSKHIITSTSHGLVAGQSPKMLCIAVRNCEGGIIGVLAATAVGPGEEEGFGQQDCLVLQLMATYIAGNIEKIAAKKVLKSASHNIVACENTLKREIERRSKENSSSFSNHY</sequence>
<evidence type="ECO:0000313" key="3">
    <source>
        <dbReference type="EMBL" id="GMI24047.1"/>
    </source>
</evidence>
<feature type="compositionally biased region" description="Basic and acidic residues" evidence="2">
    <location>
        <begin position="140"/>
        <end position="158"/>
    </location>
</feature>
<evidence type="ECO:0000256" key="1">
    <source>
        <dbReference type="SAM" id="Coils"/>
    </source>
</evidence>
<organism evidence="3 4">
    <name type="scientific">Tetraparma gracilis</name>
    <dbReference type="NCBI Taxonomy" id="2962635"/>
    <lineage>
        <taxon>Eukaryota</taxon>
        <taxon>Sar</taxon>
        <taxon>Stramenopiles</taxon>
        <taxon>Ochrophyta</taxon>
        <taxon>Bolidophyceae</taxon>
        <taxon>Parmales</taxon>
        <taxon>Triparmaceae</taxon>
        <taxon>Tetraparma</taxon>
    </lineage>
</organism>
<feature type="region of interest" description="Disordered" evidence="2">
    <location>
        <begin position="1"/>
        <end position="293"/>
    </location>
</feature>